<accession>A0A9P7K4E8</accession>
<organism evidence="2 3">
    <name type="scientific">Sphagnurus paluster</name>
    <dbReference type="NCBI Taxonomy" id="117069"/>
    <lineage>
        <taxon>Eukaryota</taxon>
        <taxon>Fungi</taxon>
        <taxon>Dikarya</taxon>
        <taxon>Basidiomycota</taxon>
        <taxon>Agaricomycotina</taxon>
        <taxon>Agaricomycetes</taxon>
        <taxon>Agaricomycetidae</taxon>
        <taxon>Agaricales</taxon>
        <taxon>Tricholomatineae</taxon>
        <taxon>Lyophyllaceae</taxon>
        <taxon>Sphagnurus</taxon>
    </lineage>
</organism>
<proteinExistence type="predicted"/>
<reference evidence="2" key="1">
    <citation type="submission" date="2021-02" db="EMBL/GenBank/DDBJ databases">
        <authorList>
            <person name="Nieuwenhuis M."/>
            <person name="Van De Peppel L.J.J."/>
        </authorList>
    </citation>
    <scope>NUCLEOTIDE SEQUENCE</scope>
    <source>
        <strain evidence="2">D49</strain>
    </source>
</reference>
<feature type="compositionally biased region" description="Basic and acidic residues" evidence="1">
    <location>
        <begin position="153"/>
        <end position="163"/>
    </location>
</feature>
<comment type="caution">
    <text evidence="2">The sequence shown here is derived from an EMBL/GenBank/DDBJ whole genome shotgun (WGS) entry which is preliminary data.</text>
</comment>
<reference evidence="2" key="2">
    <citation type="submission" date="2021-10" db="EMBL/GenBank/DDBJ databases">
        <title>Phylogenomics reveals ancestral predisposition of the termite-cultivated fungus Termitomyces towards a domesticated lifestyle.</title>
        <authorList>
            <person name="Auxier B."/>
            <person name="Grum-Grzhimaylo A."/>
            <person name="Cardenas M.E."/>
            <person name="Lodge J.D."/>
            <person name="Laessoe T."/>
            <person name="Pedersen O."/>
            <person name="Smith M.E."/>
            <person name="Kuyper T.W."/>
            <person name="Franco-Molano E.A."/>
            <person name="Baroni T.J."/>
            <person name="Aanen D.K."/>
        </authorList>
    </citation>
    <scope>NUCLEOTIDE SEQUENCE</scope>
    <source>
        <strain evidence="2">D49</strain>
    </source>
</reference>
<evidence type="ECO:0000313" key="2">
    <source>
        <dbReference type="EMBL" id="KAG5634786.1"/>
    </source>
</evidence>
<protein>
    <submittedName>
        <fullName evidence="2">Uncharacterized protein</fullName>
    </submittedName>
</protein>
<evidence type="ECO:0000256" key="1">
    <source>
        <dbReference type="SAM" id="MobiDB-lite"/>
    </source>
</evidence>
<dbReference type="AlphaFoldDB" id="A0A9P7K4E8"/>
<dbReference type="OrthoDB" id="2553626at2759"/>
<dbReference type="Proteomes" id="UP000717328">
    <property type="component" value="Unassembled WGS sequence"/>
</dbReference>
<keyword evidence="3" id="KW-1185">Reference proteome</keyword>
<dbReference type="EMBL" id="JABCKI010006275">
    <property type="protein sequence ID" value="KAG5634786.1"/>
    <property type="molecule type" value="Genomic_DNA"/>
</dbReference>
<feature type="region of interest" description="Disordered" evidence="1">
    <location>
        <begin position="119"/>
        <end position="183"/>
    </location>
</feature>
<evidence type="ECO:0000313" key="3">
    <source>
        <dbReference type="Proteomes" id="UP000717328"/>
    </source>
</evidence>
<sequence>MRPLTLHASALNDEEYDLYTASLNDLAEDDGADGEGHGHDDAYYEQMQIGVREARGWIRGRYSHLPAGSIDSILRFFSPGLSPADVLTGGQFFAVLRLVVHVESGKDVDRGLAFVQAHPSQAASPRRPSLDSAGPAPPTPASIARAFENRSAAGEKETDRGREAASAPAVPRRDSVAPPTPASIARTFAHGTSKHAEELFSQGTWFGPWRDAF</sequence>
<gene>
    <name evidence="2" type="ORF">H0H81_000792</name>
</gene>
<name>A0A9P7K4E8_9AGAR</name>